<dbReference type="GO" id="GO:0015074">
    <property type="term" value="P:DNA integration"/>
    <property type="evidence" value="ECO:0007669"/>
    <property type="project" value="UniProtKB-KW"/>
</dbReference>
<evidence type="ECO:0000256" key="6">
    <source>
        <dbReference type="SAM" id="Coils"/>
    </source>
</evidence>
<dbReference type="InterPro" id="IPR006118">
    <property type="entry name" value="Recombinase_CS"/>
</dbReference>
<dbReference type="Pfam" id="PF07508">
    <property type="entry name" value="Recombinase"/>
    <property type="match status" value="1"/>
</dbReference>
<dbReference type="SUPFAM" id="SSF53041">
    <property type="entry name" value="Resolvase-like"/>
    <property type="match status" value="1"/>
</dbReference>
<dbReference type="InterPro" id="IPR025827">
    <property type="entry name" value="Zn_ribbon_recom_dom"/>
</dbReference>
<dbReference type="AlphaFoldDB" id="A0A151ATJ8"/>
<dbReference type="EMBL" id="LTBC01000017">
    <property type="protein sequence ID" value="KYH30978.1"/>
    <property type="molecule type" value="Genomic_DNA"/>
</dbReference>
<dbReference type="Proteomes" id="UP000075670">
    <property type="component" value="Unassembled WGS sequence"/>
</dbReference>
<sequence length="522" mass="58534">MAKAAIYCRVSSEEQAERGTIEGQVQYAKKYLDLHGPEAGITDHEFYLDEGVSGTVALPDRPAGARLVADARAGKFQVLYVYRLDRLARSVKHVLDTYDLLEKQGIALKSMTEAFDTGTPTGKFFMTLLASIAALERDTILERTQMGKDRKARQGKWVTGMPPFGYRIGADGALEVYEEEAETIRLIFRLYLDGMSTIDIAKYLNARSIPTPAKSKRTKNKSTGKWHAGHISIILRTEAYTGTYTYLKRSKRRKDTIEIPVPAIVSSQDFVAAQAKLIDNADAARGSRGRNYLLRGLIFCGNCGRRMVGSSGMSKEGRVYYRCTGTLNNGAGRLCNAKMIRARDIEEAVWQDIEEFAKDPGKVREIMEAKIKENKQELDPVKDELAALEKAILEKQAARGKVLSFCARGVISDQEAEEELKNLSREIETLVARRDFLFSKQQSAQQFETEAITAQVLMEDLAKRLQDVTDEQKGEIIQALVKRIDVYTIEEDGKRRSKVVIQYRFGPGSEMALYGSKTNRKC</sequence>
<feature type="active site" description="O-(5'-phospho-DNA)-serine intermediate" evidence="4 5">
    <location>
        <position position="11"/>
    </location>
</feature>
<dbReference type="SMART" id="SM00857">
    <property type="entry name" value="Resolvase"/>
    <property type="match status" value="1"/>
</dbReference>
<comment type="caution">
    <text evidence="9">The sequence shown here is derived from an EMBL/GenBank/DDBJ whole genome shotgun (WGS) entry which is preliminary data.</text>
</comment>
<evidence type="ECO:0000256" key="3">
    <source>
        <dbReference type="ARBA" id="ARBA00023172"/>
    </source>
</evidence>
<dbReference type="PROSITE" id="PS51737">
    <property type="entry name" value="RECOMBINASE_DNA_BIND"/>
    <property type="match status" value="1"/>
</dbReference>
<feature type="domain" description="Resolvase/invertase-type recombinase catalytic" evidence="7">
    <location>
        <begin position="3"/>
        <end position="155"/>
    </location>
</feature>
<evidence type="ECO:0000256" key="1">
    <source>
        <dbReference type="ARBA" id="ARBA00022908"/>
    </source>
</evidence>
<dbReference type="CDD" id="cd03768">
    <property type="entry name" value="SR_ResInv"/>
    <property type="match status" value="1"/>
</dbReference>
<evidence type="ECO:0000313" key="10">
    <source>
        <dbReference type="Proteomes" id="UP000075670"/>
    </source>
</evidence>
<dbReference type="PATRIC" id="fig|1122241.3.peg.2938"/>
<keyword evidence="3" id="KW-0233">DNA recombination</keyword>
<dbReference type="GO" id="GO:0000150">
    <property type="term" value="F:DNA strand exchange activity"/>
    <property type="evidence" value="ECO:0007669"/>
    <property type="project" value="InterPro"/>
</dbReference>
<keyword evidence="2" id="KW-0238">DNA-binding</keyword>
<reference evidence="9 10" key="1">
    <citation type="submission" date="2016-02" db="EMBL/GenBank/DDBJ databases">
        <title>Genome sequence of Moorella mulderi DSM 14980.</title>
        <authorList>
            <person name="Poehlein A."/>
            <person name="Daniel R."/>
        </authorList>
    </citation>
    <scope>NUCLEOTIDE SEQUENCE [LARGE SCALE GENOMIC DNA]</scope>
    <source>
        <strain evidence="9 10">DSM 14980</strain>
    </source>
</reference>
<evidence type="ECO:0000313" key="9">
    <source>
        <dbReference type="EMBL" id="KYH30978.1"/>
    </source>
</evidence>
<dbReference type="PROSITE" id="PS00397">
    <property type="entry name" value="RECOMBINASES_1"/>
    <property type="match status" value="1"/>
</dbReference>
<evidence type="ECO:0000256" key="4">
    <source>
        <dbReference type="PIRSR" id="PIRSR606118-50"/>
    </source>
</evidence>
<organism evidence="9 10">
    <name type="scientific">Moorella mulderi DSM 14980</name>
    <dbReference type="NCBI Taxonomy" id="1122241"/>
    <lineage>
        <taxon>Bacteria</taxon>
        <taxon>Bacillati</taxon>
        <taxon>Bacillota</taxon>
        <taxon>Clostridia</taxon>
        <taxon>Neomoorellales</taxon>
        <taxon>Neomoorellaceae</taxon>
        <taxon>Neomoorella</taxon>
    </lineage>
</organism>
<dbReference type="PANTHER" id="PTHR30461">
    <property type="entry name" value="DNA-INVERTASE FROM LAMBDOID PROPHAGE"/>
    <property type="match status" value="1"/>
</dbReference>
<dbReference type="PROSITE" id="PS51736">
    <property type="entry name" value="RECOMBINASES_3"/>
    <property type="match status" value="1"/>
</dbReference>
<dbReference type="InterPro" id="IPR050639">
    <property type="entry name" value="SSR_resolvase"/>
</dbReference>
<proteinExistence type="predicted"/>
<dbReference type="Pfam" id="PF13408">
    <property type="entry name" value="Zn_ribbon_recom"/>
    <property type="match status" value="1"/>
</dbReference>
<dbReference type="InterPro" id="IPR006119">
    <property type="entry name" value="Resolv_N"/>
</dbReference>
<protein>
    <submittedName>
        <fullName evidence="9">Putative DNA-invertase from lambdoid prophage Rac</fullName>
    </submittedName>
</protein>
<dbReference type="PANTHER" id="PTHR30461:SF23">
    <property type="entry name" value="DNA RECOMBINASE-RELATED"/>
    <property type="match status" value="1"/>
</dbReference>
<accession>A0A151ATJ8</accession>
<keyword evidence="1" id="KW-0229">DNA integration</keyword>
<dbReference type="Gene3D" id="3.40.50.1390">
    <property type="entry name" value="Resolvase, N-terminal catalytic domain"/>
    <property type="match status" value="1"/>
</dbReference>
<dbReference type="Pfam" id="PF00239">
    <property type="entry name" value="Resolvase"/>
    <property type="match status" value="1"/>
</dbReference>
<dbReference type="RefSeq" id="WP_062285667.1">
    <property type="nucleotide sequence ID" value="NZ_LTBC01000017.1"/>
</dbReference>
<evidence type="ECO:0000259" key="8">
    <source>
        <dbReference type="PROSITE" id="PS51737"/>
    </source>
</evidence>
<dbReference type="InterPro" id="IPR011109">
    <property type="entry name" value="DNA_bind_recombinase_dom"/>
</dbReference>
<feature type="coiled-coil region" evidence="6">
    <location>
        <begin position="371"/>
        <end position="433"/>
    </location>
</feature>
<evidence type="ECO:0000256" key="2">
    <source>
        <dbReference type="ARBA" id="ARBA00023125"/>
    </source>
</evidence>
<feature type="domain" description="Recombinase" evidence="8">
    <location>
        <begin position="163"/>
        <end position="284"/>
    </location>
</feature>
<name>A0A151ATJ8_9FIRM</name>
<evidence type="ECO:0000256" key="5">
    <source>
        <dbReference type="PROSITE-ProRule" id="PRU10137"/>
    </source>
</evidence>
<keyword evidence="6" id="KW-0175">Coiled coil</keyword>
<keyword evidence="10" id="KW-1185">Reference proteome</keyword>
<gene>
    <name evidence="9" type="primary">pinR</name>
    <name evidence="9" type="ORF">MOMUL_27620</name>
</gene>
<dbReference type="Gene3D" id="3.90.1750.20">
    <property type="entry name" value="Putative Large Serine Recombinase, Chain B, Domain 2"/>
    <property type="match status" value="1"/>
</dbReference>
<dbReference type="GO" id="GO:0003677">
    <property type="term" value="F:DNA binding"/>
    <property type="evidence" value="ECO:0007669"/>
    <property type="project" value="UniProtKB-KW"/>
</dbReference>
<dbReference type="InterPro" id="IPR038109">
    <property type="entry name" value="DNA_bind_recomb_sf"/>
</dbReference>
<evidence type="ECO:0000259" key="7">
    <source>
        <dbReference type="PROSITE" id="PS51736"/>
    </source>
</evidence>
<dbReference type="InterPro" id="IPR036162">
    <property type="entry name" value="Resolvase-like_N_sf"/>
</dbReference>